<accession>A0A4R1R8Q4</accession>
<protein>
    <submittedName>
        <fullName evidence="1">Uncharacterized protein</fullName>
    </submittedName>
</protein>
<organism evidence="1 2">
    <name type="scientific">Hydrogenispora ethanolica</name>
    <dbReference type="NCBI Taxonomy" id="1082276"/>
    <lineage>
        <taxon>Bacteria</taxon>
        <taxon>Bacillati</taxon>
        <taxon>Bacillota</taxon>
        <taxon>Hydrogenispora</taxon>
    </lineage>
</organism>
<gene>
    <name evidence="1" type="ORF">EDC14_102927</name>
</gene>
<dbReference type="EMBL" id="SLUN01000029">
    <property type="protein sequence ID" value="TCL61998.1"/>
    <property type="molecule type" value="Genomic_DNA"/>
</dbReference>
<dbReference type="Proteomes" id="UP000295008">
    <property type="component" value="Unassembled WGS sequence"/>
</dbReference>
<dbReference type="RefSeq" id="WP_132015990.1">
    <property type="nucleotide sequence ID" value="NZ_SLUN01000029.1"/>
</dbReference>
<name>A0A4R1R8Q4_HYDET</name>
<dbReference type="AlphaFoldDB" id="A0A4R1R8Q4"/>
<evidence type="ECO:0000313" key="2">
    <source>
        <dbReference type="Proteomes" id="UP000295008"/>
    </source>
</evidence>
<keyword evidence="2" id="KW-1185">Reference proteome</keyword>
<reference evidence="1 2" key="1">
    <citation type="submission" date="2019-03" db="EMBL/GenBank/DDBJ databases">
        <title>Genomic Encyclopedia of Type Strains, Phase IV (KMG-IV): sequencing the most valuable type-strain genomes for metagenomic binning, comparative biology and taxonomic classification.</title>
        <authorList>
            <person name="Goeker M."/>
        </authorList>
    </citation>
    <scope>NUCLEOTIDE SEQUENCE [LARGE SCALE GENOMIC DNA]</scope>
    <source>
        <strain evidence="1 2">LX-B</strain>
    </source>
</reference>
<evidence type="ECO:0000313" key="1">
    <source>
        <dbReference type="EMBL" id="TCL61998.1"/>
    </source>
</evidence>
<sequence>MRKHYTSIDPVKRVWNMIRLLASPLYQSLKDVVTKGDRGENSKPEFNPNVEDEATWSPLAEAQAESAVATDVTQAQEDERLLDLSFTSETREKALTLIEVGNWREAEEMVFGCLKQFGSYAREMLEAQKYREEDYFFTFLALYSKFAYLYAFCLSKQQNPLAPKVALFAPYLQTNPSNDLIEACQAITSLRYDKKLPVMSLTIAECFQETVKIALETGVLPS</sequence>
<comment type="caution">
    <text evidence="1">The sequence shown here is derived from an EMBL/GenBank/DDBJ whole genome shotgun (WGS) entry which is preliminary data.</text>
</comment>
<proteinExistence type="predicted"/>